<dbReference type="Proteomes" id="UP000003639">
    <property type="component" value="Unassembled WGS sequence"/>
</dbReference>
<keyword evidence="2" id="KW-1185">Reference proteome</keyword>
<dbReference type="RefSeq" id="WP_006573187.1">
    <property type="nucleotide sequence ID" value="NZ_AAXG02000016.1"/>
</dbReference>
<organism evidence="1 2">
    <name type="scientific">Pseudoflavonifractor capillosus ATCC 29799</name>
    <dbReference type="NCBI Taxonomy" id="411467"/>
    <lineage>
        <taxon>Bacteria</taxon>
        <taxon>Bacillati</taxon>
        <taxon>Bacillota</taxon>
        <taxon>Clostridia</taxon>
        <taxon>Eubacteriales</taxon>
        <taxon>Oscillospiraceae</taxon>
        <taxon>Pseudoflavonifractor</taxon>
    </lineage>
</organism>
<dbReference type="AlphaFoldDB" id="A6NWR3"/>
<dbReference type="EMBL" id="AAXG02000016">
    <property type="protein sequence ID" value="EDM99600.1"/>
    <property type="molecule type" value="Genomic_DNA"/>
</dbReference>
<evidence type="ECO:0000313" key="2">
    <source>
        <dbReference type="Proteomes" id="UP000003639"/>
    </source>
</evidence>
<gene>
    <name evidence="1" type="ORF">BACCAP_02657</name>
</gene>
<name>A6NWR3_9FIRM</name>
<proteinExistence type="predicted"/>
<reference evidence="1 2" key="1">
    <citation type="submission" date="2007-04" db="EMBL/GenBank/DDBJ databases">
        <authorList>
            <person name="Fulton L."/>
            <person name="Clifton S."/>
            <person name="Fulton B."/>
            <person name="Xu J."/>
            <person name="Minx P."/>
            <person name="Pepin K.H."/>
            <person name="Johnson M."/>
            <person name="Thiruvilangam P."/>
            <person name="Bhonagiri V."/>
            <person name="Nash W.E."/>
            <person name="Mardis E.R."/>
            <person name="Wilson R.K."/>
        </authorList>
    </citation>
    <scope>NUCLEOTIDE SEQUENCE [LARGE SCALE GENOMIC DNA]</scope>
    <source>
        <strain evidence="1 2">ATCC 29799</strain>
    </source>
</reference>
<comment type="caution">
    <text evidence="1">The sequence shown here is derived from an EMBL/GenBank/DDBJ whole genome shotgun (WGS) entry which is preliminary data.</text>
</comment>
<dbReference type="eggNOG" id="ENOG502ZS08">
    <property type="taxonomic scope" value="Bacteria"/>
</dbReference>
<accession>A6NWR3</accession>
<sequence>MLGLATILQKVIEETEGLCLTACDDCDSRTYLIYQPRYPWALTQADRDLTEEHLAAMFGRYVGMLTDEVVDVDYQEVENGG</sequence>
<dbReference type="OrthoDB" id="2037542at2"/>
<evidence type="ECO:0000313" key="1">
    <source>
        <dbReference type="EMBL" id="EDM99600.1"/>
    </source>
</evidence>
<protein>
    <submittedName>
        <fullName evidence="1">Uncharacterized protein</fullName>
    </submittedName>
</protein>
<dbReference type="STRING" id="411467.BACCAP_02657"/>
<reference evidence="1 2" key="2">
    <citation type="submission" date="2007-06" db="EMBL/GenBank/DDBJ databases">
        <title>Draft genome sequence of Pseudoflavonifractor capillosus ATCC 29799.</title>
        <authorList>
            <person name="Sudarsanam P."/>
            <person name="Ley R."/>
            <person name="Guruge J."/>
            <person name="Turnbaugh P.J."/>
            <person name="Mahowald M."/>
            <person name="Liep D."/>
            <person name="Gordon J."/>
        </authorList>
    </citation>
    <scope>NUCLEOTIDE SEQUENCE [LARGE SCALE GENOMIC DNA]</scope>
    <source>
        <strain evidence="1 2">ATCC 29799</strain>
    </source>
</reference>